<accession>A0A8J4Q6E3</accession>
<dbReference type="GO" id="GO:0005524">
    <property type="term" value="F:ATP binding"/>
    <property type="evidence" value="ECO:0007669"/>
    <property type="project" value="InterPro"/>
</dbReference>
<evidence type="ECO:0000259" key="1">
    <source>
        <dbReference type="PROSITE" id="PS50011"/>
    </source>
</evidence>
<dbReference type="GO" id="GO:0004674">
    <property type="term" value="F:protein serine/threonine kinase activity"/>
    <property type="evidence" value="ECO:0007669"/>
    <property type="project" value="TreeGrafter"/>
</dbReference>
<organism evidence="2 3">
    <name type="scientific">Polysphondylium violaceum</name>
    <dbReference type="NCBI Taxonomy" id="133409"/>
    <lineage>
        <taxon>Eukaryota</taxon>
        <taxon>Amoebozoa</taxon>
        <taxon>Evosea</taxon>
        <taxon>Eumycetozoa</taxon>
        <taxon>Dictyostelia</taxon>
        <taxon>Dictyosteliales</taxon>
        <taxon>Dictyosteliaceae</taxon>
        <taxon>Polysphondylium</taxon>
    </lineage>
</organism>
<dbReference type="Proteomes" id="UP000695562">
    <property type="component" value="Unassembled WGS sequence"/>
</dbReference>
<dbReference type="InterPro" id="IPR000719">
    <property type="entry name" value="Prot_kinase_dom"/>
</dbReference>
<dbReference type="EMBL" id="AJWJ01000123">
    <property type="protein sequence ID" value="KAF2074906.1"/>
    <property type="molecule type" value="Genomic_DNA"/>
</dbReference>
<dbReference type="Pfam" id="PF00069">
    <property type="entry name" value="Pkinase"/>
    <property type="match status" value="1"/>
</dbReference>
<feature type="domain" description="Protein kinase" evidence="1">
    <location>
        <begin position="74"/>
        <end position="326"/>
    </location>
</feature>
<protein>
    <recommendedName>
        <fullName evidence="1">Protein kinase domain-containing protein</fullName>
    </recommendedName>
</protein>
<gene>
    <name evidence="2" type="ORF">CYY_003783</name>
</gene>
<reference evidence="2" key="1">
    <citation type="submission" date="2020-01" db="EMBL/GenBank/DDBJ databases">
        <title>Development of genomics and gene disruption for Polysphondylium violaceum indicates a role for the polyketide synthase stlB in stalk morphogenesis.</title>
        <authorList>
            <person name="Narita B."/>
            <person name="Kawabe Y."/>
            <person name="Kin K."/>
            <person name="Saito T."/>
            <person name="Gibbs R."/>
            <person name="Kuspa A."/>
            <person name="Muzny D."/>
            <person name="Queller D."/>
            <person name="Richards S."/>
            <person name="Strassman J."/>
            <person name="Sucgang R."/>
            <person name="Worley K."/>
            <person name="Schaap P."/>
        </authorList>
    </citation>
    <scope>NUCLEOTIDE SEQUENCE</scope>
    <source>
        <strain evidence="2">QSvi11</strain>
    </source>
</reference>
<dbReference type="InterPro" id="IPR011009">
    <property type="entry name" value="Kinase-like_dom_sf"/>
</dbReference>
<dbReference type="OrthoDB" id="27656at2759"/>
<dbReference type="PANTHER" id="PTHR44167">
    <property type="entry name" value="OVARIAN-SPECIFIC SERINE/THREONINE-PROTEIN KINASE LOK-RELATED"/>
    <property type="match status" value="1"/>
</dbReference>
<dbReference type="AlphaFoldDB" id="A0A8J4Q6E3"/>
<sequence>MEFHLVPHIDNNNINNNNTYNYKTDFENIEKEEGCYGSSYYSPFEGTTTHLEFSNTIFPIVDENEHQEYIIDKFNNTKELASGGEGSVKLITIENFQVVVKRIKKANDVEIIQVKELDSIYLRKLYHTFESQNYYYLVMEYIDGETLTHFIEEDSTKVDQDYFDFMKKLVKQVVLGLYDLHQNGIVHGDIKPDNILWDGKNIKLIDFGHSFIEMEQLLNRKIGTKVYRSPELWDNINSGFKIDIYSLGATLYECFSGKLPFIDTNQLDLLIDNVEIEMEIKNQVQNGKLLFPNHLPQDIKCFLSKLLEKDPNQRPTIAEIIKDPFFQSI</sequence>
<dbReference type="PROSITE" id="PS50011">
    <property type="entry name" value="PROTEIN_KINASE_DOM"/>
    <property type="match status" value="1"/>
</dbReference>
<dbReference type="GO" id="GO:0044773">
    <property type="term" value="P:mitotic DNA damage checkpoint signaling"/>
    <property type="evidence" value="ECO:0007669"/>
    <property type="project" value="TreeGrafter"/>
</dbReference>
<dbReference type="SMART" id="SM00220">
    <property type="entry name" value="S_TKc"/>
    <property type="match status" value="1"/>
</dbReference>
<name>A0A8J4Q6E3_9MYCE</name>
<keyword evidence="3" id="KW-1185">Reference proteome</keyword>
<comment type="caution">
    <text evidence="2">The sequence shown here is derived from an EMBL/GenBank/DDBJ whole genome shotgun (WGS) entry which is preliminary data.</text>
</comment>
<evidence type="ECO:0000313" key="2">
    <source>
        <dbReference type="EMBL" id="KAF2074906.1"/>
    </source>
</evidence>
<proteinExistence type="predicted"/>
<evidence type="ECO:0000313" key="3">
    <source>
        <dbReference type="Proteomes" id="UP000695562"/>
    </source>
</evidence>
<dbReference type="SUPFAM" id="SSF56112">
    <property type="entry name" value="Protein kinase-like (PK-like)"/>
    <property type="match status" value="1"/>
</dbReference>
<dbReference type="GO" id="GO:0005634">
    <property type="term" value="C:nucleus"/>
    <property type="evidence" value="ECO:0007669"/>
    <property type="project" value="TreeGrafter"/>
</dbReference>
<dbReference type="PANTHER" id="PTHR44167:SF24">
    <property type="entry name" value="SERINE_THREONINE-PROTEIN KINASE CHK2"/>
    <property type="match status" value="1"/>
</dbReference>
<dbReference type="Gene3D" id="1.10.510.10">
    <property type="entry name" value="Transferase(Phosphotransferase) domain 1"/>
    <property type="match status" value="1"/>
</dbReference>